<dbReference type="Proteomes" id="UP000003374">
    <property type="component" value="Unassembled WGS sequence"/>
</dbReference>
<dbReference type="STRING" id="314278.NB231_05926"/>
<proteinExistence type="predicted"/>
<gene>
    <name evidence="1" type="ORF">NB231_05926</name>
</gene>
<organism evidence="1 2">
    <name type="scientific">Nitrococcus mobilis Nb-231</name>
    <dbReference type="NCBI Taxonomy" id="314278"/>
    <lineage>
        <taxon>Bacteria</taxon>
        <taxon>Pseudomonadati</taxon>
        <taxon>Pseudomonadota</taxon>
        <taxon>Gammaproteobacteria</taxon>
        <taxon>Chromatiales</taxon>
        <taxon>Ectothiorhodospiraceae</taxon>
        <taxon>Nitrococcus</taxon>
    </lineage>
</organism>
<dbReference type="EMBL" id="AAOF01000005">
    <property type="protein sequence ID" value="EAR21902.1"/>
    <property type="molecule type" value="Genomic_DNA"/>
</dbReference>
<evidence type="ECO:0000313" key="2">
    <source>
        <dbReference type="Proteomes" id="UP000003374"/>
    </source>
</evidence>
<accession>A4BQQ2</accession>
<dbReference type="HOGENOM" id="CLU_3424845_0_0_6"/>
<evidence type="ECO:0000313" key="1">
    <source>
        <dbReference type="EMBL" id="EAR21902.1"/>
    </source>
</evidence>
<comment type="caution">
    <text evidence="1">The sequence shown here is derived from an EMBL/GenBank/DDBJ whole genome shotgun (WGS) entry which is preliminary data.</text>
</comment>
<name>A4BQQ2_9GAMM</name>
<reference evidence="1 2" key="1">
    <citation type="submission" date="2006-02" db="EMBL/GenBank/DDBJ databases">
        <authorList>
            <person name="Waterbury J."/>
            <person name="Ferriera S."/>
            <person name="Johnson J."/>
            <person name="Kravitz S."/>
            <person name="Halpern A."/>
            <person name="Remington K."/>
            <person name="Beeson K."/>
            <person name="Tran B."/>
            <person name="Rogers Y.-H."/>
            <person name="Friedman R."/>
            <person name="Venter J.C."/>
        </authorList>
    </citation>
    <scope>NUCLEOTIDE SEQUENCE [LARGE SCALE GENOMIC DNA]</scope>
    <source>
        <strain evidence="1 2">Nb-231</strain>
    </source>
</reference>
<dbReference type="AlphaFoldDB" id="A4BQQ2"/>
<keyword evidence="2" id="KW-1185">Reference proteome</keyword>
<sequence>MSLEYDERRTLAALPRETFAGE</sequence>
<protein>
    <submittedName>
        <fullName evidence="1">Uncharacterized protein</fullName>
    </submittedName>
</protein>